<evidence type="ECO:0000259" key="2">
    <source>
        <dbReference type="Pfam" id="PF03972"/>
    </source>
</evidence>
<evidence type="ECO:0000259" key="3">
    <source>
        <dbReference type="Pfam" id="PF19305"/>
    </source>
</evidence>
<dbReference type="PANTHER" id="PTHR16943:SF8">
    <property type="entry name" value="2-METHYLCITRATE DEHYDRATASE"/>
    <property type="match status" value="1"/>
</dbReference>
<feature type="domain" description="MmgE/PrpD N-terminal" evidence="2">
    <location>
        <begin position="7"/>
        <end position="246"/>
    </location>
</feature>
<proteinExistence type="inferred from homology"/>
<dbReference type="Proteomes" id="UP000542813">
    <property type="component" value="Unassembled WGS sequence"/>
</dbReference>
<evidence type="ECO:0000313" key="5">
    <source>
        <dbReference type="Proteomes" id="UP000542813"/>
    </source>
</evidence>
<dbReference type="InterPro" id="IPR005656">
    <property type="entry name" value="MmgE_PrpD"/>
</dbReference>
<protein>
    <submittedName>
        <fullName evidence="4">2-methylcitrate dehydratase</fullName>
        <ecNumber evidence="4">4.2.1.79</ecNumber>
    </submittedName>
</protein>
<comment type="similarity">
    <text evidence="1">Belongs to the PrpD family.</text>
</comment>
<dbReference type="InterPro" id="IPR045336">
    <property type="entry name" value="MmgE_PrpD_N"/>
</dbReference>
<dbReference type="AlphaFoldDB" id="A0A7W9GP38"/>
<evidence type="ECO:0000313" key="4">
    <source>
        <dbReference type="EMBL" id="MBB5787239.1"/>
    </source>
</evidence>
<dbReference type="Gene3D" id="3.30.1330.120">
    <property type="entry name" value="2-methylcitrate dehydratase PrpD"/>
    <property type="match status" value="1"/>
</dbReference>
<reference evidence="4 5" key="1">
    <citation type="submission" date="2020-08" db="EMBL/GenBank/DDBJ databases">
        <title>Sequencing the genomes of 1000 actinobacteria strains.</title>
        <authorList>
            <person name="Klenk H.-P."/>
        </authorList>
    </citation>
    <scope>NUCLEOTIDE SEQUENCE [LARGE SCALE GENOMIC DNA]</scope>
    <source>
        <strain evidence="4 5">DSM 102122</strain>
    </source>
</reference>
<feature type="domain" description="MmgE/PrpD C-terminal" evidence="3">
    <location>
        <begin position="271"/>
        <end position="424"/>
    </location>
</feature>
<dbReference type="Pfam" id="PF03972">
    <property type="entry name" value="MmgE_PrpD_N"/>
    <property type="match status" value="1"/>
</dbReference>
<dbReference type="SUPFAM" id="SSF103378">
    <property type="entry name" value="2-methylcitrate dehydratase PrpD"/>
    <property type="match status" value="1"/>
</dbReference>
<dbReference type="RefSeq" id="WP_184821164.1">
    <property type="nucleotide sequence ID" value="NZ_JACHMM010000001.1"/>
</dbReference>
<name>A0A7W9GP38_9ACTN</name>
<gene>
    <name evidence="4" type="ORF">HD601_001814</name>
</gene>
<dbReference type="InterPro" id="IPR042188">
    <property type="entry name" value="MmgE/PrpD_sf_2"/>
</dbReference>
<keyword evidence="5" id="KW-1185">Reference proteome</keyword>
<dbReference type="InterPro" id="IPR036148">
    <property type="entry name" value="MmgE/PrpD_sf"/>
</dbReference>
<dbReference type="PANTHER" id="PTHR16943">
    <property type="entry name" value="2-METHYLCITRATE DEHYDRATASE-RELATED"/>
    <property type="match status" value="1"/>
</dbReference>
<sequence length="452" mass="48861">MDSTTAQISRFAQALRYEDIPPAVRDLAVQHIVDSLACAYAARDCDAARIATALAHPVAPTAPGGNDFTGRVIGSPDLVAADLAGFVNAAMIRYLDYSDTMVPGGHPSDCLGGLLAVAATRGSSGKELVTALVVAYEVFARFGASAYIRKRGFDQGLTVGISLAAGLGNLLGMSVEQIAHAVSLTTVTTVSLRATRAGTISMWKGAATAEAVRETVFLAALAERGLTGPDKPFEGRHGVWEIVTDREFTFTDFPAEGGPYLFETNAHLKYWPVEFNTQVAVWAARELREKVALDDIAGVHLGTYWSAWHETGSEKDKWNPTTRETADHSLPYIFSKALVDGEITIATFAPEQYLDPGIRTVMDRVTVGQDEEMDALFPEVIAMRVTARLTDGSTVELRSEKARGHALNRMSRDETSAKFRQLVTAERAGAALDFWWSLAEQDDVAQGFELLA</sequence>
<dbReference type="InterPro" id="IPR045337">
    <property type="entry name" value="MmgE_PrpD_C"/>
</dbReference>
<evidence type="ECO:0000256" key="1">
    <source>
        <dbReference type="ARBA" id="ARBA00006174"/>
    </source>
</evidence>
<dbReference type="Gene3D" id="1.10.4100.10">
    <property type="entry name" value="2-methylcitrate dehydratase PrpD"/>
    <property type="match status" value="1"/>
</dbReference>
<dbReference type="GO" id="GO:0047547">
    <property type="term" value="F:2-methylcitrate dehydratase activity"/>
    <property type="evidence" value="ECO:0007669"/>
    <property type="project" value="UniProtKB-EC"/>
</dbReference>
<dbReference type="Pfam" id="PF19305">
    <property type="entry name" value="MmgE_PrpD_C"/>
    <property type="match status" value="1"/>
</dbReference>
<accession>A0A7W9GP38</accession>
<dbReference type="InterPro" id="IPR042183">
    <property type="entry name" value="MmgE/PrpD_sf_1"/>
</dbReference>
<keyword evidence="4" id="KW-0456">Lyase</keyword>
<organism evidence="4 5">
    <name type="scientific">Jiangella mangrovi</name>
    <dbReference type="NCBI Taxonomy" id="1524084"/>
    <lineage>
        <taxon>Bacteria</taxon>
        <taxon>Bacillati</taxon>
        <taxon>Actinomycetota</taxon>
        <taxon>Actinomycetes</taxon>
        <taxon>Jiangellales</taxon>
        <taxon>Jiangellaceae</taxon>
        <taxon>Jiangella</taxon>
    </lineage>
</organism>
<dbReference type="EC" id="4.2.1.79" evidence="4"/>
<comment type="caution">
    <text evidence="4">The sequence shown here is derived from an EMBL/GenBank/DDBJ whole genome shotgun (WGS) entry which is preliminary data.</text>
</comment>
<dbReference type="EMBL" id="JACHMM010000001">
    <property type="protein sequence ID" value="MBB5787239.1"/>
    <property type="molecule type" value="Genomic_DNA"/>
</dbReference>